<evidence type="ECO:0000313" key="4">
    <source>
        <dbReference type="Proteomes" id="UP000288227"/>
    </source>
</evidence>
<evidence type="ECO:0000313" key="3">
    <source>
        <dbReference type="EMBL" id="GCC50481.1"/>
    </source>
</evidence>
<gene>
    <name evidence="3" type="ORF">SanaruYs_06960</name>
</gene>
<dbReference type="PROSITE" id="PS50110">
    <property type="entry name" value="RESPONSE_REGULATORY"/>
    <property type="match status" value="1"/>
</dbReference>
<reference evidence="3 4" key="1">
    <citation type="submission" date="2018-11" db="EMBL/GenBank/DDBJ databases">
        <title>Chryseotalea sanarue gen. nov., sp., nov., a member of the family Cytophagaceae, isolated from a brackish lake in Hamamatsu Japan.</title>
        <authorList>
            <person name="Maejima Y."/>
            <person name="Iino T."/>
            <person name="Muraguchi Y."/>
            <person name="Fukuda K."/>
            <person name="Ohkuma M."/>
            <person name="Moriuchi R."/>
            <person name="Dohra H."/>
            <person name="Kimbara K."/>
            <person name="Shintani M."/>
        </authorList>
    </citation>
    <scope>NUCLEOTIDE SEQUENCE [LARGE SCALE GENOMIC DNA]</scope>
    <source>
        <strain evidence="3 4">Ys</strain>
    </source>
</reference>
<accession>A0A401U6C6</accession>
<dbReference type="SUPFAM" id="SSF52172">
    <property type="entry name" value="CheY-like"/>
    <property type="match status" value="1"/>
</dbReference>
<organism evidence="3 4">
    <name type="scientific">Chryseotalea sanaruensis</name>
    <dbReference type="NCBI Taxonomy" id="2482724"/>
    <lineage>
        <taxon>Bacteria</taxon>
        <taxon>Pseudomonadati</taxon>
        <taxon>Bacteroidota</taxon>
        <taxon>Cytophagia</taxon>
        <taxon>Cytophagales</taxon>
        <taxon>Chryseotaleaceae</taxon>
        <taxon>Chryseotalea</taxon>
    </lineage>
</organism>
<protein>
    <submittedName>
        <fullName evidence="3">Response regulator</fullName>
    </submittedName>
</protein>
<keyword evidence="4" id="KW-1185">Reference proteome</keyword>
<name>A0A401U6C6_9BACT</name>
<dbReference type="OrthoDB" id="7631574at2"/>
<evidence type="ECO:0000259" key="2">
    <source>
        <dbReference type="PROSITE" id="PS50110"/>
    </source>
</evidence>
<dbReference type="AlphaFoldDB" id="A0A401U6C6"/>
<sequence length="146" mass="16481">MKNSIVEILLIEDNEHDAEMTIRALKKNRITNGVIHLKDGEQALHFLFGTGEFDGRNTNEKPKVILLDLKMPKVDGIEVLQQIKSNELTKTIPVVVLTSSKENPDIEKCYALGVNSYIVKPVDFTGFMEAITHSGMYWVMLNQPPQ</sequence>
<dbReference type="SMART" id="SM00448">
    <property type="entry name" value="REC"/>
    <property type="match status" value="1"/>
</dbReference>
<dbReference type="Gene3D" id="3.40.50.2300">
    <property type="match status" value="1"/>
</dbReference>
<dbReference type="InterPro" id="IPR001789">
    <property type="entry name" value="Sig_transdc_resp-reg_receiver"/>
</dbReference>
<comment type="caution">
    <text evidence="3">The sequence shown here is derived from an EMBL/GenBank/DDBJ whole genome shotgun (WGS) entry which is preliminary data.</text>
</comment>
<dbReference type="PANTHER" id="PTHR44520:SF1">
    <property type="entry name" value="TWO-COMPONENT SYSTEM REGULATORY PROTEIN"/>
    <property type="match status" value="1"/>
</dbReference>
<proteinExistence type="predicted"/>
<keyword evidence="1" id="KW-0597">Phosphoprotein</keyword>
<dbReference type="Proteomes" id="UP000288227">
    <property type="component" value="Unassembled WGS sequence"/>
</dbReference>
<dbReference type="InterPro" id="IPR052893">
    <property type="entry name" value="TCS_response_regulator"/>
</dbReference>
<dbReference type="EMBL" id="BHXQ01000001">
    <property type="protein sequence ID" value="GCC50481.1"/>
    <property type="molecule type" value="Genomic_DNA"/>
</dbReference>
<feature type="modified residue" description="4-aspartylphosphate" evidence="1">
    <location>
        <position position="68"/>
    </location>
</feature>
<dbReference type="InterPro" id="IPR011006">
    <property type="entry name" value="CheY-like_superfamily"/>
</dbReference>
<feature type="domain" description="Response regulatory" evidence="2">
    <location>
        <begin position="7"/>
        <end position="135"/>
    </location>
</feature>
<dbReference type="CDD" id="cd17557">
    <property type="entry name" value="REC_Rcp-like"/>
    <property type="match status" value="1"/>
</dbReference>
<evidence type="ECO:0000256" key="1">
    <source>
        <dbReference type="PROSITE-ProRule" id="PRU00169"/>
    </source>
</evidence>
<dbReference type="RefSeq" id="WP_127121110.1">
    <property type="nucleotide sequence ID" value="NZ_BHXQ01000001.1"/>
</dbReference>
<dbReference type="Pfam" id="PF00072">
    <property type="entry name" value="Response_reg"/>
    <property type="match status" value="1"/>
</dbReference>
<dbReference type="PANTHER" id="PTHR44520">
    <property type="entry name" value="RESPONSE REGULATOR RCP1-RELATED"/>
    <property type="match status" value="1"/>
</dbReference>
<dbReference type="GO" id="GO:0000160">
    <property type="term" value="P:phosphorelay signal transduction system"/>
    <property type="evidence" value="ECO:0007669"/>
    <property type="project" value="InterPro"/>
</dbReference>